<keyword evidence="1" id="KW-0519">Myristate</keyword>
<evidence type="ECO:0000313" key="6">
    <source>
        <dbReference type="Proteomes" id="UP000094801"/>
    </source>
</evidence>
<proteinExistence type="predicted"/>
<dbReference type="Proteomes" id="UP000094801">
    <property type="component" value="Unassembled WGS sequence"/>
</dbReference>
<evidence type="ECO:0000256" key="3">
    <source>
        <dbReference type="ARBA" id="ARBA00023288"/>
    </source>
</evidence>
<name>A0A1E4SVP0_9ASCO</name>
<keyword evidence="2" id="KW-0564">Palmitate</keyword>
<feature type="compositionally biased region" description="Low complexity" evidence="4">
    <location>
        <begin position="25"/>
        <end position="53"/>
    </location>
</feature>
<evidence type="ECO:0000256" key="1">
    <source>
        <dbReference type="ARBA" id="ARBA00022707"/>
    </source>
</evidence>
<reference evidence="6" key="1">
    <citation type="submission" date="2016-04" db="EMBL/GenBank/DDBJ databases">
        <title>Comparative genomics of biotechnologically important yeasts.</title>
        <authorList>
            <consortium name="DOE Joint Genome Institute"/>
            <person name="Riley R."/>
            <person name="Haridas S."/>
            <person name="Wolfe K.H."/>
            <person name="Lopes M.R."/>
            <person name="Hittinger C.T."/>
            <person name="Goker M."/>
            <person name="Salamov A."/>
            <person name="Wisecaver J."/>
            <person name="Long T.M."/>
            <person name="Aerts A.L."/>
            <person name="Barry K."/>
            <person name="Choi C."/>
            <person name="Clum A."/>
            <person name="Coughlan A.Y."/>
            <person name="Deshpande S."/>
            <person name="Douglass A.P."/>
            <person name="Hanson S.J."/>
            <person name="Klenk H.-P."/>
            <person name="Labutti K."/>
            <person name="Lapidus A."/>
            <person name="Lindquist E."/>
            <person name="Lipzen A."/>
            <person name="Meier-Kolthoff J.P."/>
            <person name="Ohm R.A."/>
            <person name="Otillar R.P."/>
            <person name="Pangilinan J."/>
            <person name="Peng Y."/>
            <person name="Rokas A."/>
            <person name="Rosa C.A."/>
            <person name="Scheuner C."/>
            <person name="Sibirny A.A."/>
            <person name="Slot J.C."/>
            <person name="Stielow J.B."/>
            <person name="Sun H."/>
            <person name="Kurtzman C.P."/>
            <person name="Blackwell M."/>
            <person name="Grigoriev I.V."/>
            <person name="Jeffries T.W."/>
        </authorList>
    </citation>
    <scope>NUCLEOTIDE SEQUENCE [LARGE SCALE GENOMIC DNA]</scope>
    <source>
        <strain evidence="6">NRRL YB-2248</strain>
    </source>
</reference>
<dbReference type="Pfam" id="PF15811">
    <property type="entry name" value="SVIP"/>
    <property type="match status" value="1"/>
</dbReference>
<keyword evidence="3" id="KW-0449">Lipoprotein</keyword>
<keyword evidence="6" id="KW-1185">Reference proteome</keyword>
<evidence type="ECO:0000256" key="4">
    <source>
        <dbReference type="SAM" id="MobiDB-lite"/>
    </source>
</evidence>
<protein>
    <submittedName>
        <fullName evidence="5">Uncharacterized protein</fullName>
    </submittedName>
</protein>
<dbReference type="EMBL" id="KV453862">
    <property type="protein sequence ID" value="ODV83578.1"/>
    <property type="molecule type" value="Genomic_DNA"/>
</dbReference>
<evidence type="ECO:0000313" key="5">
    <source>
        <dbReference type="EMBL" id="ODV83578.1"/>
    </source>
</evidence>
<sequence length="122" mass="13229">MGVCASKEPSSIKPVQQRLGTSNTQVKQPQQQQQQQKVKQEGKQLNTNNNNTSTGGGHKLGSNTDTGSLSAKELAAKAAEERYLKEKNKNESGELGKKLAAINKKSGKEHAMDSYNDKKTSK</sequence>
<feature type="region of interest" description="Disordered" evidence="4">
    <location>
        <begin position="1"/>
        <end position="122"/>
    </location>
</feature>
<organism evidence="5 6">
    <name type="scientific">[Candida] arabinofermentans NRRL YB-2248</name>
    <dbReference type="NCBI Taxonomy" id="983967"/>
    <lineage>
        <taxon>Eukaryota</taxon>
        <taxon>Fungi</taxon>
        <taxon>Dikarya</taxon>
        <taxon>Ascomycota</taxon>
        <taxon>Saccharomycotina</taxon>
        <taxon>Pichiomycetes</taxon>
        <taxon>Pichiales</taxon>
        <taxon>Pichiaceae</taxon>
        <taxon>Ogataea</taxon>
        <taxon>Ogataea/Candida clade</taxon>
    </lineage>
</organism>
<feature type="compositionally biased region" description="Basic and acidic residues" evidence="4">
    <location>
        <begin position="106"/>
        <end position="122"/>
    </location>
</feature>
<evidence type="ECO:0000256" key="2">
    <source>
        <dbReference type="ARBA" id="ARBA00023139"/>
    </source>
</evidence>
<dbReference type="InterPro" id="IPR031632">
    <property type="entry name" value="SVIP"/>
</dbReference>
<accession>A0A1E4SVP0</accession>
<gene>
    <name evidence="5" type="ORF">CANARDRAFT_29806</name>
</gene>
<feature type="compositionally biased region" description="Basic and acidic residues" evidence="4">
    <location>
        <begin position="74"/>
        <end position="97"/>
    </location>
</feature>
<dbReference type="AlphaFoldDB" id="A0A1E4SVP0"/>